<dbReference type="EMBL" id="CP002839">
    <property type="protein sequence ID" value="AEH38463.1"/>
    <property type="molecule type" value="Genomic_DNA"/>
</dbReference>
<accession>F8DB52</accession>
<name>F8DB52_HALXS</name>
<feature type="compositionally biased region" description="Acidic residues" evidence="1">
    <location>
        <begin position="268"/>
        <end position="284"/>
    </location>
</feature>
<feature type="region of interest" description="Disordered" evidence="1">
    <location>
        <begin position="88"/>
        <end position="284"/>
    </location>
</feature>
<dbReference type="eggNOG" id="arCOG03730">
    <property type="taxonomic scope" value="Archaea"/>
</dbReference>
<dbReference type="HOGENOM" id="CLU_087821_0_0_2"/>
<dbReference type="GeneID" id="10798800"/>
<reference evidence="2 3" key="1">
    <citation type="journal article" date="2012" name="Stand. Genomic Sci.">
        <title>Complete genome sequence of Halopiger xanaduensis type strain (SH-6(T)).</title>
        <authorList>
            <person name="Anderson I."/>
            <person name="Tindall B.J."/>
            <person name="Rohde M."/>
            <person name="Lucas S."/>
            <person name="Han J."/>
            <person name="Lapidus A."/>
            <person name="Cheng J.F."/>
            <person name="Goodwin L."/>
            <person name="Pitluck S."/>
            <person name="Peters L."/>
            <person name="Pati A."/>
            <person name="Mikhailova N."/>
            <person name="Pagani I."/>
            <person name="Teshima H."/>
            <person name="Han C."/>
            <person name="Tapia R."/>
            <person name="Land M."/>
            <person name="Woyke T."/>
            <person name="Klenk H.P."/>
            <person name="Kyrpides N."/>
            <person name="Ivanova N."/>
        </authorList>
    </citation>
    <scope>NUCLEOTIDE SEQUENCE [LARGE SCALE GENOMIC DNA]</scope>
    <source>
        <strain evidence="3">DSM 18323 / JCM 14033 / SH-6</strain>
    </source>
</reference>
<evidence type="ECO:0000313" key="2">
    <source>
        <dbReference type="EMBL" id="AEH38463.1"/>
    </source>
</evidence>
<protein>
    <submittedName>
        <fullName evidence="2">Uncharacterized protein</fullName>
    </submittedName>
</protein>
<dbReference type="RefSeq" id="WP_013881349.1">
    <property type="nucleotide sequence ID" value="NC_015666.1"/>
</dbReference>
<gene>
    <name evidence="2" type="ordered locus">Halxa_3858</name>
</gene>
<evidence type="ECO:0000313" key="3">
    <source>
        <dbReference type="Proteomes" id="UP000006794"/>
    </source>
</evidence>
<organism evidence="2 3">
    <name type="scientific">Halopiger xanaduensis (strain DSM 18323 / JCM 14033 / SH-6)</name>
    <dbReference type="NCBI Taxonomy" id="797210"/>
    <lineage>
        <taxon>Archaea</taxon>
        <taxon>Methanobacteriati</taxon>
        <taxon>Methanobacteriota</taxon>
        <taxon>Stenosarchaea group</taxon>
        <taxon>Halobacteria</taxon>
        <taxon>Halobacteriales</taxon>
        <taxon>Natrialbaceae</taxon>
        <taxon>Halopiger</taxon>
    </lineage>
</organism>
<dbReference type="Proteomes" id="UP000006794">
    <property type="component" value="Chromosome"/>
</dbReference>
<feature type="compositionally biased region" description="Acidic residues" evidence="1">
    <location>
        <begin position="153"/>
        <end position="182"/>
    </location>
</feature>
<sequence length="284" mass="29466">MSEDPDHDLTADLPGADEERLEELADRAPLDPETAKDAVNGPDIPAGTLSLAGGGLLLLSALRSAGRGQLRAIPKGIAAAGLLGYGLGKRDSDGDVGLQSSTGLGLRADDEDDSSTFEPTSVEDVESGSNGKETSDAAAAAANRPDLSQQSEMDPETGEIEESPIIDADEDGGSEIEFTEDADGSKGDLEAEDDDPRRDTADDDEPLEIDVSDSAMADEPSEAAGPTAEQAQPTQTDSTEPEETPDEDASDMKVEPDDEESADRTGEETDEGEGDSGEDDEPEA</sequence>
<feature type="compositionally biased region" description="Acidic residues" evidence="1">
    <location>
        <begin position="109"/>
        <end position="126"/>
    </location>
</feature>
<feature type="compositionally biased region" description="Acidic residues" evidence="1">
    <location>
        <begin position="201"/>
        <end position="211"/>
    </location>
</feature>
<keyword evidence="3" id="KW-1185">Reference proteome</keyword>
<feature type="compositionally biased region" description="Basic and acidic residues" evidence="1">
    <location>
        <begin position="183"/>
        <end position="200"/>
    </location>
</feature>
<proteinExistence type="predicted"/>
<evidence type="ECO:0000256" key="1">
    <source>
        <dbReference type="SAM" id="MobiDB-lite"/>
    </source>
</evidence>
<dbReference type="OrthoDB" id="206587at2157"/>
<dbReference type="AlphaFoldDB" id="F8DB52"/>
<dbReference type="KEGG" id="hxa:Halxa_3858"/>
<feature type="compositionally biased region" description="Acidic residues" evidence="1">
    <location>
        <begin position="239"/>
        <end position="249"/>
    </location>
</feature>